<dbReference type="RefSeq" id="NP_510608.2">
    <property type="nucleotide sequence ID" value="NM_078207.4"/>
</dbReference>
<dbReference type="AGR" id="WB:WBGene00010007"/>
<proteinExistence type="evidence at protein level"/>
<dbReference type="Bgee" id="WBGene00010007">
    <property type="expression patterns" value="Expressed in adult organism and 1 other cell type or tissue"/>
</dbReference>
<evidence type="ECO:0007829" key="5">
    <source>
        <dbReference type="PeptideAtlas" id="Q93778"/>
    </source>
</evidence>
<evidence type="ECO:0000256" key="1">
    <source>
        <dbReference type="SAM" id="SignalP"/>
    </source>
</evidence>
<evidence type="ECO:0000313" key="4">
    <source>
        <dbReference type="WormBase" id="F53H4.2"/>
    </source>
</evidence>
<keyword evidence="5" id="KW-1267">Proteomics identification</keyword>
<name>Q93778_CAEEL</name>
<gene>
    <name evidence="2" type="ORF">CELE_F53H4.2</name>
    <name evidence="2 4" type="ORF">F53H4.2</name>
</gene>
<dbReference type="PaxDb" id="6239-F53H4.2.1"/>
<dbReference type="STRING" id="6239.F53H4.2.1"/>
<reference evidence="2 3" key="1">
    <citation type="journal article" date="1998" name="Science">
        <title>Genome sequence of the nematode C. elegans: a platform for investigating biology.</title>
        <authorList>
            <consortium name="The C. elegans sequencing consortium"/>
            <person name="Sulson J.E."/>
            <person name="Waterston R."/>
        </authorList>
    </citation>
    <scope>NUCLEOTIDE SEQUENCE [LARGE SCALE GENOMIC DNA]</scope>
    <source>
        <strain evidence="2 3">Bristol N2</strain>
    </source>
</reference>
<dbReference type="KEGG" id="cel:CELE_F53H4.2"/>
<dbReference type="CTD" id="181673"/>
<dbReference type="InParanoid" id="Q93778"/>
<feature type="chain" id="PRO_5004319817" evidence="1">
    <location>
        <begin position="19"/>
        <end position="219"/>
    </location>
</feature>
<keyword evidence="1" id="KW-0732">Signal</keyword>
<accession>Q93778</accession>
<dbReference type="HOGENOM" id="CLU_1262551_0_0_1"/>
<dbReference type="EMBL" id="BX284606">
    <property type="protein sequence ID" value="CAB03134.2"/>
    <property type="molecule type" value="Genomic_DNA"/>
</dbReference>
<protein>
    <submittedName>
        <fullName evidence="2">DUF19 domain-containing protein</fullName>
    </submittedName>
</protein>
<dbReference type="PeptideAtlas" id="Q93778"/>
<dbReference type="GeneID" id="181673"/>
<dbReference type="UCSC" id="F53H4.2">
    <property type="organism name" value="c. elegans"/>
</dbReference>
<feature type="signal peptide" evidence="1">
    <location>
        <begin position="1"/>
        <end position="18"/>
    </location>
</feature>
<dbReference type="OMA" id="AENITEC"/>
<dbReference type="AlphaFoldDB" id="Q93778"/>
<sequence>MMIKYTILLLSCVSLQLAFPTDVPVDTVETTAATTAENITECDQISQDIAKCFVSVIQKNLLSASSWEALLMDKNKMIEMISDLENASCIVTSECLTVKAMKYSHDSIIQIGHLVYEHGFDCLQKEYKNIETYWYTCSNSSMSTEFLPIEQLEFNVICAGSKLECSSEEQLVLIEAALKGIDIFKTLGEYGQLQRADGQSPSENEDISTIVTNIAARLK</sequence>
<dbReference type="PhylomeDB" id="Q93778"/>
<evidence type="ECO:0000313" key="2">
    <source>
        <dbReference type="EMBL" id="CAB03134.2"/>
    </source>
</evidence>
<dbReference type="Proteomes" id="UP000001940">
    <property type="component" value="Chromosome X"/>
</dbReference>
<dbReference type="WormBase" id="F53H4.2">
    <property type="protein sequence ID" value="CE41403"/>
    <property type="gene ID" value="WBGene00010007"/>
</dbReference>
<evidence type="ECO:0000313" key="3">
    <source>
        <dbReference type="Proteomes" id="UP000001940"/>
    </source>
</evidence>
<organism evidence="2 3">
    <name type="scientific">Caenorhabditis elegans</name>
    <dbReference type="NCBI Taxonomy" id="6239"/>
    <lineage>
        <taxon>Eukaryota</taxon>
        <taxon>Metazoa</taxon>
        <taxon>Ecdysozoa</taxon>
        <taxon>Nematoda</taxon>
        <taxon>Chromadorea</taxon>
        <taxon>Rhabditida</taxon>
        <taxon>Rhabditina</taxon>
        <taxon>Rhabditomorpha</taxon>
        <taxon>Rhabditoidea</taxon>
        <taxon>Rhabditidae</taxon>
        <taxon>Peloderinae</taxon>
        <taxon>Caenorhabditis</taxon>
    </lineage>
</organism>
<keyword evidence="3" id="KW-1185">Reference proteome</keyword>